<organism evidence="2 3">
    <name type="scientific">Janibacter indicus</name>
    <dbReference type="NCBI Taxonomy" id="857417"/>
    <lineage>
        <taxon>Bacteria</taxon>
        <taxon>Bacillati</taxon>
        <taxon>Actinomycetota</taxon>
        <taxon>Actinomycetes</taxon>
        <taxon>Micrococcales</taxon>
        <taxon>Intrasporangiaceae</taxon>
        <taxon>Janibacter</taxon>
    </lineage>
</organism>
<keyword evidence="1" id="KW-0472">Membrane</keyword>
<keyword evidence="1" id="KW-1133">Transmembrane helix</keyword>
<evidence type="ECO:0000313" key="2">
    <source>
        <dbReference type="EMBL" id="QOK22283.1"/>
    </source>
</evidence>
<accession>A0A7L9IZP8</accession>
<protein>
    <submittedName>
        <fullName evidence="2">Uncharacterized protein</fullName>
    </submittedName>
</protein>
<name>A0A7L9IZP8_9MICO</name>
<evidence type="ECO:0000256" key="1">
    <source>
        <dbReference type="SAM" id="Phobius"/>
    </source>
</evidence>
<evidence type="ECO:0000313" key="3">
    <source>
        <dbReference type="Proteomes" id="UP000593998"/>
    </source>
</evidence>
<keyword evidence="1" id="KW-0812">Transmembrane</keyword>
<dbReference type="AlphaFoldDB" id="A0A7L9IZP8"/>
<dbReference type="EMBL" id="CP062789">
    <property type="protein sequence ID" value="QOK22283.1"/>
    <property type="molecule type" value="Genomic_DNA"/>
</dbReference>
<dbReference type="RefSeq" id="WP_192910813.1">
    <property type="nucleotide sequence ID" value="NZ_CP062789.1"/>
</dbReference>
<proteinExistence type="predicted"/>
<reference evidence="2 3" key="1">
    <citation type="submission" date="2020-10" db="EMBL/GenBank/DDBJ databases">
        <title>Janibacter indicus TT2 genome sequence.</title>
        <authorList>
            <person name="Lee K."/>
            <person name="Ganzorig M."/>
        </authorList>
    </citation>
    <scope>NUCLEOTIDE SEQUENCE [LARGE SCALE GENOMIC DNA]</scope>
    <source>
        <strain evidence="2 3">TT2</strain>
    </source>
</reference>
<sequence>MATNRGTVDRRGARRDLWVVGGAVLLAVLVTFGLSVVRDSTPGVVSSEGGSTSTCTAPPGAGAAFSDFIPTEDDADFELVEVRLIGADNPELVEARAVAVPEERQERTPFGAAHWPLSSDGQWWWDEAGRQQGPLAGWIGVMLHVSRPDPTRAGTSDALEIDYTSRGRPGTLERAQGLRVAERC</sequence>
<feature type="transmembrane region" description="Helical" evidence="1">
    <location>
        <begin position="17"/>
        <end position="37"/>
    </location>
</feature>
<gene>
    <name evidence="2" type="ORF">IGS73_14465</name>
</gene>
<dbReference type="Proteomes" id="UP000593998">
    <property type="component" value="Chromosome"/>
</dbReference>